<evidence type="ECO:0000259" key="7">
    <source>
        <dbReference type="PROSITE" id="PS50157"/>
    </source>
</evidence>
<feature type="domain" description="C2H2-type" evidence="7">
    <location>
        <begin position="423"/>
        <end position="452"/>
    </location>
</feature>
<evidence type="ECO:0000256" key="5">
    <source>
        <dbReference type="PROSITE-ProRule" id="PRU00042"/>
    </source>
</evidence>
<feature type="compositionally biased region" description="Low complexity" evidence="6">
    <location>
        <begin position="173"/>
        <end position="193"/>
    </location>
</feature>
<comment type="similarity">
    <text evidence="1">Belongs to the Elbow/Noc family.</text>
</comment>
<name>D1LX90_SACKO</name>
<feature type="compositionally biased region" description="Low complexity" evidence="6">
    <location>
        <begin position="242"/>
        <end position="251"/>
    </location>
</feature>
<evidence type="ECO:0000313" key="10">
    <source>
        <dbReference type="RefSeq" id="NP_001161611.1"/>
    </source>
</evidence>
<feature type="region of interest" description="Disordered" evidence="6">
    <location>
        <begin position="215"/>
        <end position="251"/>
    </location>
</feature>
<evidence type="ECO:0000313" key="8">
    <source>
        <dbReference type="EMBL" id="ACY92596.1"/>
    </source>
</evidence>
<sequence>MSNSAPVKPLENNVEKPRSDPDRQAKRLPIRAINMLSARSQHILHTEYLQPLPTPPTYDAKKSPLALLAQTCSSIGKPDPPVTVSHRESKSSTTHSDSLSNKSSSNEKSTSTVSMHSRSSFTPYKQKVKREGDALITKFGYGKGTSPVTTVTPSNRTDSKPSAAASPLKRETPPLSVSASTTPTSTPRSSPNTNHISHTGISLSCGSMHVEVNHHESTGKHLSTPTSSYKPGDSTPPAASQAPTLVPVPAAGTVPAPTTSACGCSPQVVGHAIQTSDANPTSPTMRAVMSVAAAAHCTPKHSHNHGLGGSPLTASSAPYAATYARVKTADGGATFMPICSDPYCKNCQSAQFSAATANCTQCRHDTPSYSGLNGAIPVALPLGTTFPAYALQNGVTTPSYLYPHTMTLPAAAPATSVIPGRDHVCNWVSGSTSCGKRFSSSEELLQHLRSHTMVSNDTYHTQMVASPLAGTLNPCHLYYTPTAAGHAAAFPRPTLSGGALSPLSALRYHPYKHIGLNPSVSTAGATLSSIPLPAAAFYSPYPYFDLKQRLPTAVPH</sequence>
<evidence type="ECO:0000256" key="4">
    <source>
        <dbReference type="ARBA" id="ARBA00022833"/>
    </source>
</evidence>
<dbReference type="PANTHER" id="PTHR12522:SF4">
    <property type="entry name" value="ZINC FINGER PROTEIN ELBOW"/>
    <property type="match status" value="1"/>
</dbReference>
<dbReference type="EMBL" id="GU076067">
    <property type="protein sequence ID" value="ACY92596.1"/>
    <property type="molecule type" value="mRNA"/>
</dbReference>
<evidence type="ECO:0000256" key="2">
    <source>
        <dbReference type="ARBA" id="ARBA00022723"/>
    </source>
</evidence>
<keyword evidence="4" id="KW-0862">Zinc</keyword>
<proteinExistence type="evidence at transcript level"/>
<dbReference type="RefSeq" id="NP_001161611.1">
    <property type="nucleotide sequence ID" value="NM_001168139.1"/>
</dbReference>
<dbReference type="AlphaFoldDB" id="D1LX90"/>
<evidence type="ECO:0000256" key="6">
    <source>
        <dbReference type="SAM" id="MobiDB-lite"/>
    </source>
</evidence>
<dbReference type="PROSITE" id="PS50157">
    <property type="entry name" value="ZINC_FINGER_C2H2_2"/>
    <property type="match status" value="1"/>
</dbReference>
<gene>
    <name evidence="10" type="primary">LOC100313680</name>
</gene>
<dbReference type="InterPro" id="IPR051520">
    <property type="entry name" value="Elbow/Noc_ZnFinger"/>
</dbReference>
<feature type="compositionally biased region" description="Polar residues" evidence="6">
    <location>
        <begin position="220"/>
        <end position="229"/>
    </location>
</feature>
<evidence type="ECO:0000313" key="9">
    <source>
        <dbReference type="Proteomes" id="UP000694865"/>
    </source>
</evidence>
<dbReference type="OrthoDB" id="10054079at2759"/>
<feature type="region of interest" description="Disordered" evidence="6">
    <location>
        <begin position="72"/>
        <end position="201"/>
    </location>
</feature>
<protein>
    <submittedName>
        <fullName evidence="8 10">NocA-like transcription factor</fullName>
    </submittedName>
</protein>
<reference evidence="10" key="2">
    <citation type="submission" date="2025-05" db="UniProtKB">
        <authorList>
            <consortium name="RefSeq"/>
        </authorList>
    </citation>
    <scope>IDENTIFICATION</scope>
</reference>
<dbReference type="GO" id="GO:0045892">
    <property type="term" value="P:negative regulation of DNA-templated transcription"/>
    <property type="evidence" value="ECO:0007669"/>
    <property type="project" value="TreeGrafter"/>
</dbReference>
<dbReference type="Gene3D" id="3.30.160.60">
    <property type="entry name" value="Classic Zinc Finger"/>
    <property type="match status" value="1"/>
</dbReference>
<dbReference type="GO" id="GO:0008270">
    <property type="term" value="F:zinc ion binding"/>
    <property type="evidence" value="ECO:0007669"/>
    <property type="project" value="UniProtKB-KW"/>
</dbReference>
<dbReference type="KEGG" id="sko:100313680"/>
<keyword evidence="3 5" id="KW-0863">Zinc-finger</keyword>
<dbReference type="Proteomes" id="UP000694865">
    <property type="component" value="Unplaced"/>
</dbReference>
<feature type="compositionally biased region" description="Low complexity" evidence="6">
    <location>
        <begin position="91"/>
        <end position="122"/>
    </location>
</feature>
<evidence type="ECO:0000256" key="1">
    <source>
        <dbReference type="ARBA" id="ARBA00010144"/>
    </source>
</evidence>
<feature type="compositionally biased region" description="Polar residues" evidence="6">
    <location>
        <begin position="146"/>
        <end position="156"/>
    </location>
</feature>
<dbReference type="GO" id="GO:0005634">
    <property type="term" value="C:nucleus"/>
    <property type="evidence" value="ECO:0007669"/>
    <property type="project" value="TreeGrafter"/>
</dbReference>
<keyword evidence="9" id="KW-1185">Reference proteome</keyword>
<evidence type="ECO:0000256" key="3">
    <source>
        <dbReference type="ARBA" id="ARBA00022771"/>
    </source>
</evidence>
<feature type="compositionally biased region" description="Basic and acidic residues" evidence="6">
    <location>
        <begin position="13"/>
        <end position="25"/>
    </location>
</feature>
<dbReference type="GeneID" id="100313680"/>
<reference evidence="8" key="1">
    <citation type="submission" date="2009-10" db="EMBL/GenBank/DDBJ databases">
        <authorList>
            <person name="Freeman R.M.Jr."/>
            <person name="Wu M.M."/>
            <person name="Gerhart J.J."/>
        </authorList>
    </citation>
    <scope>NUCLEOTIDE SEQUENCE</scope>
</reference>
<accession>D1LX90</accession>
<dbReference type="PANTHER" id="PTHR12522">
    <property type="entry name" value="ZINC-FINGER PROTEIN NOLZ1-RELATED"/>
    <property type="match status" value="1"/>
</dbReference>
<feature type="region of interest" description="Disordered" evidence="6">
    <location>
        <begin position="1"/>
        <end position="29"/>
    </location>
</feature>
<dbReference type="InterPro" id="IPR013087">
    <property type="entry name" value="Znf_C2H2_type"/>
</dbReference>
<organism evidence="8">
    <name type="scientific">Saccoglossus kowalevskii</name>
    <name type="common">Acorn worm</name>
    <dbReference type="NCBI Taxonomy" id="10224"/>
    <lineage>
        <taxon>Eukaryota</taxon>
        <taxon>Metazoa</taxon>
        <taxon>Hemichordata</taxon>
        <taxon>Enteropneusta</taxon>
        <taxon>Harrimaniidae</taxon>
        <taxon>Saccoglossus</taxon>
    </lineage>
</organism>
<keyword evidence="2" id="KW-0479">Metal-binding</keyword>